<evidence type="ECO:0000256" key="1">
    <source>
        <dbReference type="ARBA" id="ARBA00006484"/>
    </source>
</evidence>
<dbReference type="AlphaFoldDB" id="A0A2A9FGX1"/>
<dbReference type="PANTHER" id="PTHR42760:SF133">
    <property type="entry name" value="3-OXOACYL-[ACYL-CARRIER-PROTEIN] REDUCTASE"/>
    <property type="match status" value="1"/>
</dbReference>
<dbReference type="InterPro" id="IPR020904">
    <property type="entry name" value="Sc_DH/Rdtase_CS"/>
</dbReference>
<evidence type="ECO:0000313" key="4">
    <source>
        <dbReference type="Proteomes" id="UP000243542"/>
    </source>
</evidence>
<dbReference type="PRINTS" id="PR00081">
    <property type="entry name" value="GDHRDH"/>
</dbReference>
<organism evidence="3 4">
    <name type="scientific">Amycolatopsis sulphurea</name>
    <dbReference type="NCBI Taxonomy" id="76022"/>
    <lineage>
        <taxon>Bacteria</taxon>
        <taxon>Bacillati</taxon>
        <taxon>Actinomycetota</taxon>
        <taxon>Actinomycetes</taxon>
        <taxon>Pseudonocardiales</taxon>
        <taxon>Pseudonocardiaceae</taxon>
        <taxon>Amycolatopsis</taxon>
    </lineage>
</organism>
<dbReference type="SUPFAM" id="SSF51735">
    <property type="entry name" value="NAD(P)-binding Rossmann-fold domains"/>
    <property type="match status" value="1"/>
</dbReference>
<comment type="caution">
    <text evidence="3">The sequence shown here is derived from an EMBL/GenBank/DDBJ whole genome shotgun (WGS) entry which is preliminary data.</text>
</comment>
<dbReference type="InterPro" id="IPR036291">
    <property type="entry name" value="NAD(P)-bd_dom_sf"/>
</dbReference>
<accession>A0A2A9FGX1</accession>
<dbReference type="EMBL" id="PDJK01000002">
    <property type="protein sequence ID" value="PFG49685.1"/>
    <property type="molecule type" value="Genomic_DNA"/>
</dbReference>
<dbReference type="RefSeq" id="WP_098513547.1">
    <property type="nucleotide sequence ID" value="NZ_JBIAKZ010000004.1"/>
</dbReference>
<dbReference type="InterPro" id="IPR002347">
    <property type="entry name" value="SDR_fam"/>
</dbReference>
<gene>
    <name evidence="3" type="ORF">ATK36_4857</name>
</gene>
<reference evidence="3 4" key="1">
    <citation type="submission" date="2017-10" db="EMBL/GenBank/DDBJ databases">
        <title>Sequencing the genomes of 1000 actinobacteria strains.</title>
        <authorList>
            <person name="Klenk H.-P."/>
        </authorList>
    </citation>
    <scope>NUCLEOTIDE SEQUENCE [LARGE SCALE GENOMIC DNA]</scope>
    <source>
        <strain evidence="3 4">DSM 46092</strain>
    </source>
</reference>
<dbReference type="PANTHER" id="PTHR42760">
    <property type="entry name" value="SHORT-CHAIN DEHYDROGENASES/REDUCTASES FAMILY MEMBER"/>
    <property type="match status" value="1"/>
</dbReference>
<evidence type="ECO:0000313" key="3">
    <source>
        <dbReference type="EMBL" id="PFG49685.1"/>
    </source>
</evidence>
<dbReference type="CDD" id="cd05233">
    <property type="entry name" value="SDR_c"/>
    <property type="match status" value="1"/>
</dbReference>
<dbReference type="PROSITE" id="PS00061">
    <property type="entry name" value="ADH_SHORT"/>
    <property type="match status" value="1"/>
</dbReference>
<dbReference type="GO" id="GO:0016616">
    <property type="term" value="F:oxidoreductase activity, acting on the CH-OH group of donors, NAD or NADP as acceptor"/>
    <property type="evidence" value="ECO:0007669"/>
    <property type="project" value="TreeGrafter"/>
</dbReference>
<dbReference type="Proteomes" id="UP000243542">
    <property type="component" value="Unassembled WGS sequence"/>
</dbReference>
<name>A0A2A9FGX1_9PSEU</name>
<proteinExistence type="inferred from homology"/>
<protein>
    <submittedName>
        <fullName evidence="3">Short-subunit dehydrogenase</fullName>
    </submittedName>
</protein>
<keyword evidence="4" id="KW-1185">Reference proteome</keyword>
<comment type="similarity">
    <text evidence="1">Belongs to the short-chain dehydrogenases/reductases (SDR) family.</text>
</comment>
<dbReference type="Pfam" id="PF00106">
    <property type="entry name" value="adh_short"/>
    <property type="match status" value="1"/>
</dbReference>
<keyword evidence="2" id="KW-0560">Oxidoreductase</keyword>
<evidence type="ECO:0000256" key="2">
    <source>
        <dbReference type="ARBA" id="ARBA00023002"/>
    </source>
</evidence>
<sequence length="247" mass="25805">MTGGRALVIGASQGLGAHFARRLAEDGWKVTGLGRRLAERVPGELDYIQADLAAPAAVTEVLARIGPTPELIVHNAVVYPGQGPHALPDLESVFRANTLAPYLLLSELLAARPPEQPCACVVVNSDSIFHARAQSGVYAASKAALRVLTTTMADRFRGSGASVSTLLLGPIADPKKVADLRRVAEQRGVDEQAITRTFLGRSNTDLVIDELIGFEPCYQALATLAGLGKAGNGAVFRVDGGSGGSLV</sequence>
<dbReference type="Gene3D" id="3.40.50.720">
    <property type="entry name" value="NAD(P)-binding Rossmann-like Domain"/>
    <property type="match status" value="1"/>
</dbReference>